<feature type="transmembrane region" description="Helical" evidence="4">
    <location>
        <begin position="330"/>
        <end position="356"/>
    </location>
</feature>
<dbReference type="InterPro" id="IPR047200">
    <property type="entry name" value="MFS_YcaD-like"/>
</dbReference>
<dbReference type="AlphaFoldDB" id="A0A143DBN9"/>
<dbReference type="InterPro" id="IPR020846">
    <property type="entry name" value="MFS_dom"/>
</dbReference>
<feature type="transmembrane region" description="Helical" evidence="4">
    <location>
        <begin position="234"/>
        <end position="254"/>
    </location>
</feature>
<sequence>MLHLLRSLANLLGGLALLATAYGFLGTLLSVRLSLEGYSETISGNVLACFYVGLIAGSFLAKGFIASIGHIRYLYVMIIGFALAALAHSLVVDPIVWGGLRIVSGFCMAGSFVALESWLNAKANNQQRGTVLAIYMLTAYLSVGGGQKLITVADIGDDILFFLAGGIAILALVPVMLTRNAERPARPEPEKIGLSALMSTPRLGMIGATVSGILLGSFYSMMPRYGVEVGLDAEGVSTLMLCGFFGAMVFQIPVGKLSDRINRRHVILAVSLLLTGLSIVLTAITATSLDSSTFSGLTFLSVVFVFSGMLFVAFPLSISYSNDRAAPSKLAATASAMNLFNAIGCVAGTLLAAKAMEVTGPLGFFIFIAACGVFMSVVCLVQKDNCHMAATDTPHGDAMAAEPIALHRTVPSGLEEAGQRRRNVG</sequence>
<feature type="transmembrane region" description="Helical" evidence="4">
    <location>
        <begin position="98"/>
        <end position="119"/>
    </location>
</feature>
<keyword evidence="1 4" id="KW-0812">Transmembrane</keyword>
<dbReference type="PROSITE" id="PS50850">
    <property type="entry name" value="MFS"/>
    <property type="match status" value="1"/>
</dbReference>
<dbReference type="Proteomes" id="UP000076066">
    <property type="component" value="Chromosome"/>
</dbReference>
<proteinExistence type="predicted"/>
<dbReference type="InterPro" id="IPR036259">
    <property type="entry name" value="MFS_trans_sf"/>
</dbReference>
<dbReference type="GO" id="GO:0005886">
    <property type="term" value="C:plasma membrane"/>
    <property type="evidence" value="ECO:0007669"/>
    <property type="project" value="TreeGrafter"/>
</dbReference>
<evidence type="ECO:0000256" key="2">
    <source>
        <dbReference type="ARBA" id="ARBA00022989"/>
    </source>
</evidence>
<name>A0A143DBN9_9PROT</name>
<dbReference type="InterPro" id="IPR011701">
    <property type="entry name" value="MFS"/>
</dbReference>
<dbReference type="GeneID" id="53315934"/>
<reference evidence="6 7" key="1">
    <citation type="submission" date="2016-02" db="EMBL/GenBank/DDBJ databases">
        <title>Complete Genome of H5569, the type strain of the newly described species Haematospirillium jordaniae.</title>
        <authorList>
            <person name="Nicholson A.C."/>
            <person name="Humrighouse B.W."/>
            <person name="Loparov V."/>
            <person name="McQuiston J.R."/>
        </authorList>
    </citation>
    <scope>NUCLEOTIDE SEQUENCE [LARGE SCALE GENOMIC DNA]</scope>
    <source>
        <strain evidence="6 7">H5569</strain>
    </source>
</reference>
<evidence type="ECO:0000256" key="4">
    <source>
        <dbReference type="SAM" id="Phobius"/>
    </source>
</evidence>
<dbReference type="RefSeq" id="WP_066132772.1">
    <property type="nucleotide sequence ID" value="NZ_CP014525.1"/>
</dbReference>
<evidence type="ECO:0000313" key="7">
    <source>
        <dbReference type="Proteomes" id="UP000076066"/>
    </source>
</evidence>
<dbReference type="GO" id="GO:0022857">
    <property type="term" value="F:transmembrane transporter activity"/>
    <property type="evidence" value="ECO:0007669"/>
    <property type="project" value="InterPro"/>
</dbReference>
<dbReference type="SUPFAM" id="SSF103473">
    <property type="entry name" value="MFS general substrate transporter"/>
    <property type="match status" value="1"/>
</dbReference>
<dbReference type="Gene3D" id="1.20.1250.20">
    <property type="entry name" value="MFS general substrate transporter like domains"/>
    <property type="match status" value="2"/>
</dbReference>
<feature type="transmembrane region" description="Helical" evidence="4">
    <location>
        <begin position="131"/>
        <end position="153"/>
    </location>
</feature>
<dbReference type="KEGG" id="hjo:AY555_02040"/>
<keyword evidence="7" id="KW-1185">Reference proteome</keyword>
<dbReference type="PANTHER" id="PTHR23521">
    <property type="entry name" value="TRANSPORTER MFS SUPERFAMILY"/>
    <property type="match status" value="1"/>
</dbReference>
<evidence type="ECO:0000256" key="1">
    <source>
        <dbReference type="ARBA" id="ARBA00022692"/>
    </source>
</evidence>
<gene>
    <name evidence="6" type="ORF">AY555_02040</name>
</gene>
<dbReference type="PANTHER" id="PTHR23521:SF3">
    <property type="entry name" value="MFS TRANSPORTER"/>
    <property type="match status" value="1"/>
</dbReference>
<protein>
    <recommendedName>
        <fullName evidence="5">Major facilitator superfamily (MFS) profile domain-containing protein</fullName>
    </recommendedName>
</protein>
<feature type="transmembrane region" description="Helical" evidence="4">
    <location>
        <begin position="203"/>
        <end position="222"/>
    </location>
</feature>
<keyword evidence="2 4" id="KW-1133">Transmembrane helix</keyword>
<dbReference type="EMBL" id="CP014525">
    <property type="protein sequence ID" value="AMW34157.1"/>
    <property type="molecule type" value="Genomic_DNA"/>
</dbReference>
<feature type="transmembrane region" description="Helical" evidence="4">
    <location>
        <begin position="266"/>
        <end position="286"/>
    </location>
</feature>
<organism evidence="6 7">
    <name type="scientific">Haematospirillum jordaniae</name>
    <dbReference type="NCBI Taxonomy" id="1549855"/>
    <lineage>
        <taxon>Bacteria</taxon>
        <taxon>Pseudomonadati</taxon>
        <taxon>Pseudomonadota</taxon>
        <taxon>Alphaproteobacteria</taxon>
        <taxon>Rhodospirillales</taxon>
        <taxon>Novispirillaceae</taxon>
        <taxon>Haematospirillum</taxon>
    </lineage>
</organism>
<feature type="transmembrane region" description="Helical" evidence="4">
    <location>
        <begin position="42"/>
        <end position="61"/>
    </location>
</feature>
<dbReference type="OrthoDB" id="9810614at2"/>
<dbReference type="Pfam" id="PF07690">
    <property type="entry name" value="MFS_1"/>
    <property type="match status" value="1"/>
</dbReference>
<dbReference type="CDD" id="cd17477">
    <property type="entry name" value="MFS_YcaD_like"/>
    <property type="match status" value="1"/>
</dbReference>
<keyword evidence="3 4" id="KW-0472">Membrane</keyword>
<evidence type="ECO:0000259" key="5">
    <source>
        <dbReference type="PROSITE" id="PS50850"/>
    </source>
</evidence>
<evidence type="ECO:0000256" key="3">
    <source>
        <dbReference type="ARBA" id="ARBA00023136"/>
    </source>
</evidence>
<feature type="transmembrane region" description="Helical" evidence="4">
    <location>
        <begin position="73"/>
        <end position="92"/>
    </location>
</feature>
<feature type="transmembrane region" description="Helical" evidence="4">
    <location>
        <begin position="159"/>
        <end position="177"/>
    </location>
</feature>
<dbReference type="STRING" id="1549855.AY555_02040"/>
<feature type="transmembrane region" description="Helical" evidence="4">
    <location>
        <begin position="298"/>
        <end position="318"/>
    </location>
</feature>
<evidence type="ECO:0000313" key="6">
    <source>
        <dbReference type="EMBL" id="AMW34157.1"/>
    </source>
</evidence>
<feature type="domain" description="Major facilitator superfamily (MFS) profile" evidence="5">
    <location>
        <begin position="2"/>
        <end position="387"/>
    </location>
</feature>
<feature type="transmembrane region" description="Helical" evidence="4">
    <location>
        <begin position="362"/>
        <end position="381"/>
    </location>
</feature>
<accession>A0A143DBN9</accession>